<keyword evidence="2" id="KW-1185">Reference proteome</keyword>
<reference evidence="1" key="1">
    <citation type="journal article" date="2022" name="Int. J. Mol. Sci.">
        <title>Draft Genome of Tanacetum Coccineum: Genomic Comparison of Closely Related Tanacetum-Family Plants.</title>
        <authorList>
            <person name="Yamashiro T."/>
            <person name="Shiraishi A."/>
            <person name="Nakayama K."/>
            <person name="Satake H."/>
        </authorList>
    </citation>
    <scope>NUCLEOTIDE SEQUENCE</scope>
</reference>
<gene>
    <name evidence="1" type="ORF">Tco_1121480</name>
</gene>
<evidence type="ECO:0000313" key="1">
    <source>
        <dbReference type="EMBL" id="GJU05050.1"/>
    </source>
</evidence>
<dbReference type="EMBL" id="BQNB010021311">
    <property type="protein sequence ID" value="GJU05050.1"/>
    <property type="molecule type" value="Genomic_DNA"/>
</dbReference>
<name>A0ABQ5IZ75_9ASTR</name>
<accession>A0ABQ5IZ75</accession>
<protein>
    <submittedName>
        <fullName evidence="1">Uncharacterized protein</fullName>
    </submittedName>
</protein>
<organism evidence="1 2">
    <name type="scientific">Tanacetum coccineum</name>
    <dbReference type="NCBI Taxonomy" id="301880"/>
    <lineage>
        <taxon>Eukaryota</taxon>
        <taxon>Viridiplantae</taxon>
        <taxon>Streptophyta</taxon>
        <taxon>Embryophyta</taxon>
        <taxon>Tracheophyta</taxon>
        <taxon>Spermatophyta</taxon>
        <taxon>Magnoliopsida</taxon>
        <taxon>eudicotyledons</taxon>
        <taxon>Gunneridae</taxon>
        <taxon>Pentapetalae</taxon>
        <taxon>asterids</taxon>
        <taxon>campanulids</taxon>
        <taxon>Asterales</taxon>
        <taxon>Asteraceae</taxon>
        <taxon>Asteroideae</taxon>
        <taxon>Anthemideae</taxon>
        <taxon>Anthemidinae</taxon>
        <taxon>Tanacetum</taxon>
    </lineage>
</organism>
<dbReference type="Proteomes" id="UP001151760">
    <property type="component" value="Unassembled WGS sequence"/>
</dbReference>
<proteinExistence type="predicted"/>
<evidence type="ECO:0000313" key="2">
    <source>
        <dbReference type="Proteomes" id="UP001151760"/>
    </source>
</evidence>
<sequence>MGRPVHHGKRIRSYSRLLCSINAQWKGMLVGSEKLEVRGKGGRGPVYGGDGIWGDNERRGRELVWYMAIIQTRNEALRSLLARKLMRSLRRHLEEIHVTWALFWKKQDKIATLHKRRLEELITEGGDGVRNTCDAVWIIKRPR</sequence>
<reference evidence="1" key="2">
    <citation type="submission" date="2022-01" db="EMBL/GenBank/DDBJ databases">
        <authorList>
            <person name="Yamashiro T."/>
            <person name="Shiraishi A."/>
            <person name="Satake H."/>
            <person name="Nakayama K."/>
        </authorList>
    </citation>
    <scope>NUCLEOTIDE SEQUENCE</scope>
</reference>
<comment type="caution">
    <text evidence="1">The sequence shown here is derived from an EMBL/GenBank/DDBJ whole genome shotgun (WGS) entry which is preliminary data.</text>
</comment>